<dbReference type="RefSeq" id="WP_203413443.1">
    <property type="nucleotide sequence ID" value="NZ_CP060244.1"/>
</dbReference>
<gene>
    <name evidence="1" type="ORF">JGUZn3_20560</name>
</gene>
<proteinExistence type="predicted"/>
<dbReference type="Pfam" id="PF09979">
    <property type="entry name" value="DUF2213"/>
    <property type="match status" value="1"/>
</dbReference>
<dbReference type="KEGG" id="ebla:JGUZn3_20560"/>
<protein>
    <recommendedName>
        <fullName evidence="3">DUF2213 domain-containing protein</fullName>
    </recommendedName>
</protein>
<dbReference type="InterPro" id="IPR016913">
    <property type="entry name" value="UCP029215"/>
</dbReference>
<evidence type="ECO:0000313" key="1">
    <source>
        <dbReference type="EMBL" id="QNT79261.1"/>
    </source>
</evidence>
<keyword evidence="2" id="KW-1185">Reference proteome</keyword>
<dbReference type="Proteomes" id="UP000516349">
    <property type="component" value="Chromosome"/>
</dbReference>
<sequence length="515" mass="55508">MNNITAPVEDAGIRTFVSDEKTEAGTFFIAYSLSDHRKVLPDGSLLCLGVPIASLEPMTYRGVEVVPLMQKYGLAPMQQITAVREEGDLFNEVTIASLNTAPITLGHPATDDVIPANYQQNSRGSATNIRRGEGEKSSFLMADLVVRDAEAIAAIADGKAGYISIGYSAQWVPVNETTFRQVDIIGNHIALVDNPRGGPSLKIGDRKPMTPTLTRKDRRRGFVERALSYLKSNNSTAGMQELQKLQDELDGDDAPASVTVNINGAERAAEPIPPVIPQQDEASPEAVARQAGEAAAAKTEMKAEQFEQIISLLQALVGKQGASAPAIDESAPLELTEAPEITSSDDDMPDDVDMSDIADEAVEEGVVEEKDRDKISTKDSALTTVGGIIRHTAASAVLIDNKINLSSITDSAGTIKSALRNLHMLRCRVIDAAKLRPYLSSVFRDNGYRSFTTNKLGFREAGRLARMAISAQIALNNKSAVHDSISGHVLVDNQTKTPSQLNKLFREHYSRGGQA</sequence>
<reference evidence="1 2" key="1">
    <citation type="submission" date="2020-08" db="EMBL/GenBank/DDBJ databases">
        <title>Complete genome sequence of Entomobacter blattae G55GP.</title>
        <authorList>
            <person name="Poehlein A."/>
            <person name="Guzman J."/>
            <person name="Daniel R."/>
            <person name="Vilcinskas A."/>
        </authorList>
    </citation>
    <scope>NUCLEOTIDE SEQUENCE [LARGE SCALE GENOMIC DNA]</scope>
    <source>
        <strain evidence="1 2">G55GP</strain>
    </source>
</reference>
<organism evidence="1 2">
    <name type="scientific">Entomobacter blattae</name>
    <dbReference type="NCBI Taxonomy" id="2762277"/>
    <lineage>
        <taxon>Bacteria</taxon>
        <taxon>Pseudomonadati</taxon>
        <taxon>Pseudomonadota</taxon>
        <taxon>Alphaproteobacteria</taxon>
        <taxon>Acetobacterales</taxon>
        <taxon>Acetobacteraceae</taxon>
        <taxon>Entomobacter</taxon>
    </lineage>
</organism>
<dbReference type="AlphaFoldDB" id="A0A7H1NU01"/>
<dbReference type="EMBL" id="CP060244">
    <property type="protein sequence ID" value="QNT79261.1"/>
    <property type="molecule type" value="Genomic_DNA"/>
</dbReference>
<name>A0A7H1NU01_9PROT</name>
<evidence type="ECO:0000313" key="2">
    <source>
        <dbReference type="Proteomes" id="UP000516349"/>
    </source>
</evidence>
<evidence type="ECO:0008006" key="3">
    <source>
        <dbReference type="Google" id="ProtNLM"/>
    </source>
</evidence>
<accession>A0A7H1NU01</accession>